<feature type="domain" description="Cytochrome c" evidence="10">
    <location>
        <begin position="43"/>
        <end position="176"/>
    </location>
</feature>
<dbReference type="GO" id="GO:0020037">
    <property type="term" value="F:heme binding"/>
    <property type="evidence" value="ECO:0007669"/>
    <property type="project" value="InterPro"/>
</dbReference>
<dbReference type="SUPFAM" id="SSF46626">
    <property type="entry name" value="Cytochrome c"/>
    <property type="match status" value="2"/>
</dbReference>
<comment type="cofactor">
    <cofactor evidence="8">
        <name>heme</name>
        <dbReference type="ChEBI" id="CHEBI:30413"/>
    </cofactor>
    <text evidence="8">Binds 2 heme groups.</text>
</comment>
<feature type="binding site" description="axial binding residue" evidence="9">
    <location>
        <position position="69"/>
    </location>
    <ligand>
        <name>heme c</name>
        <dbReference type="ChEBI" id="CHEBI:61717"/>
        <label>1</label>
    </ligand>
    <ligandPart>
        <name>Fe</name>
        <dbReference type="ChEBI" id="CHEBI:18248"/>
    </ligandPart>
</feature>
<dbReference type="PANTHER" id="PTHR30600:SF7">
    <property type="entry name" value="CYTOCHROME C PEROXIDASE-RELATED"/>
    <property type="match status" value="1"/>
</dbReference>
<keyword evidence="4" id="KW-0732">Signal</keyword>
<dbReference type="InterPro" id="IPR026259">
    <property type="entry name" value="MauG/Cytc_peroxidase"/>
</dbReference>
<feature type="binding site" description="covalent" evidence="8">
    <location>
        <position position="68"/>
    </location>
    <ligand>
        <name>heme c</name>
        <dbReference type="ChEBI" id="CHEBI:61717"/>
        <label>1</label>
    </ligand>
</feature>
<dbReference type="EC" id="1.11.1.5" evidence="11"/>
<dbReference type="InterPro" id="IPR051395">
    <property type="entry name" value="Cytochrome_c_Peroxidase/MauG"/>
</dbReference>
<dbReference type="InterPro" id="IPR036909">
    <property type="entry name" value="Cyt_c-like_dom_sf"/>
</dbReference>
<dbReference type="GO" id="GO:0042597">
    <property type="term" value="C:periplasmic space"/>
    <property type="evidence" value="ECO:0007669"/>
    <property type="project" value="UniProtKB-SubCell"/>
</dbReference>
<dbReference type="Pfam" id="PF03150">
    <property type="entry name" value="CCP_MauG"/>
    <property type="match status" value="1"/>
</dbReference>
<dbReference type="HOGENOM" id="CLU_034652_1_0_5"/>
<dbReference type="PANTHER" id="PTHR30600">
    <property type="entry name" value="CYTOCHROME C PEROXIDASE-RELATED"/>
    <property type="match status" value="1"/>
</dbReference>
<evidence type="ECO:0000256" key="4">
    <source>
        <dbReference type="ARBA" id="ARBA00022729"/>
    </source>
</evidence>
<dbReference type="AlphaFoldDB" id="A0L7Q4"/>
<feature type="domain" description="Cytochrome c" evidence="10">
    <location>
        <begin position="195"/>
        <end position="315"/>
    </location>
</feature>
<dbReference type="Gene3D" id="1.10.760.10">
    <property type="entry name" value="Cytochrome c-like domain"/>
    <property type="match status" value="2"/>
</dbReference>
<feature type="binding site" description="covalent" evidence="8">
    <location>
        <position position="65"/>
    </location>
    <ligand>
        <name>heme c</name>
        <dbReference type="ChEBI" id="CHEBI:61717"/>
        <label>1</label>
    </ligand>
</feature>
<dbReference type="STRING" id="156889.Mmc1_1488"/>
<keyword evidence="2 8" id="KW-0349">Heme</keyword>
<dbReference type="RefSeq" id="WP_011713150.1">
    <property type="nucleotide sequence ID" value="NC_008576.1"/>
</dbReference>
<evidence type="ECO:0000256" key="2">
    <source>
        <dbReference type="ARBA" id="ARBA00022617"/>
    </source>
</evidence>
<keyword evidence="7 9" id="KW-0408">Iron</keyword>
<comment type="subcellular location">
    <subcellularLocation>
        <location evidence="1">Periplasm</location>
    </subcellularLocation>
</comment>
<evidence type="ECO:0000256" key="8">
    <source>
        <dbReference type="PIRSR" id="PIRSR000294-1"/>
    </source>
</evidence>
<evidence type="ECO:0000256" key="6">
    <source>
        <dbReference type="ARBA" id="ARBA00023002"/>
    </source>
</evidence>
<reference evidence="11 12" key="2">
    <citation type="journal article" date="2012" name="Int. J. Syst. Evol. Microbiol.">
        <title>Magnetococcus marinus gen. nov., sp. nov., a marine, magnetotactic bacterium that represents a novel lineage (Magnetococcaceae fam. nov.; Magnetococcales ord. nov.) at the base of the Alphaproteobacteria.</title>
        <authorList>
            <person name="Bazylinski D.A."/>
            <person name="Williams T.J."/>
            <person name="Lefevre C.T."/>
            <person name="Berg R.J."/>
            <person name="Zhang C.L."/>
            <person name="Bowser S.S."/>
            <person name="Dean A.J."/>
            <person name="Beveridge T.J."/>
        </authorList>
    </citation>
    <scope>NUCLEOTIDE SEQUENCE [LARGE SCALE GENOMIC DNA]</scope>
    <source>
        <strain evidence="12">ATCC BAA-1437 / JCM 17883 / MC-1</strain>
    </source>
</reference>
<evidence type="ECO:0000256" key="7">
    <source>
        <dbReference type="ARBA" id="ARBA00023004"/>
    </source>
</evidence>
<dbReference type="GO" id="GO:0009055">
    <property type="term" value="F:electron transfer activity"/>
    <property type="evidence" value="ECO:0007669"/>
    <property type="project" value="InterPro"/>
</dbReference>
<dbReference type="InterPro" id="IPR004852">
    <property type="entry name" value="Di-haem_cyt_c_peroxidsae"/>
</dbReference>
<feature type="binding site" description="axial binding residue" evidence="9">
    <location>
        <position position="213"/>
    </location>
    <ligand>
        <name>heme c</name>
        <dbReference type="ChEBI" id="CHEBI:61717"/>
        <label>2</label>
    </ligand>
    <ligandPart>
        <name>Fe</name>
        <dbReference type="ChEBI" id="CHEBI:18248"/>
    </ligandPart>
</feature>
<comment type="PTM">
    <text evidence="8">Binds 2 heme groups per subunit.</text>
</comment>
<feature type="binding site" description="axial binding residue" evidence="9">
    <location>
        <position position="290"/>
    </location>
    <ligand>
        <name>heme c</name>
        <dbReference type="ChEBI" id="CHEBI:61717"/>
        <label>2</label>
    </ligand>
    <ligandPart>
        <name>Fe</name>
        <dbReference type="ChEBI" id="CHEBI:18248"/>
    </ligandPart>
</feature>
<gene>
    <name evidence="11" type="ordered locus">Mmc1_1488</name>
</gene>
<dbReference type="eggNOG" id="COG1858">
    <property type="taxonomic scope" value="Bacteria"/>
</dbReference>
<dbReference type="GO" id="GO:0046872">
    <property type="term" value="F:metal ion binding"/>
    <property type="evidence" value="ECO:0007669"/>
    <property type="project" value="UniProtKB-KW"/>
</dbReference>
<evidence type="ECO:0000256" key="1">
    <source>
        <dbReference type="ARBA" id="ARBA00004418"/>
    </source>
</evidence>
<keyword evidence="5" id="KW-0574">Periplasm</keyword>
<proteinExistence type="predicted"/>
<dbReference type="PIRSF" id="PIRSF000294">
    <property type="entry name" value="Cytochrome-c_peroxidase"/>
    <property type="match status" value="1"/>
</dbReference>
<sequence length="322" mass="35742" precursor="true">MGRWLTVKMVGLALLLSPPVWGVPLINEPIQPIPLTQAELNKQQVALGELLYHDTRLSGDGTLSCASCHPVNAGGMDGLPVSVGIRQQKGGINAPTVLNARYNLAQFWDGRADSLESQALGPVTNPIEMGARWEGVLERLNRDKKMRRRFSELFPHLGITKESISLAIATYERSLTTPNAPFDRYLRGDLKAVEREVVEGYELFKSYGCVACHQGVNVGGNMYQTFGLFGNYFKDRQIPITKSDYGRFNVTAQEEDRFAFKVPSLRNVALTAPYFHDGRVKSLSQAVQLMAHYQLGRQLSAEHIEKIVAFLHSLTGTQPEAP</sequence>
<keyword evidence="11" id="KW-0575">Peroxidase</keyword>
<feature type="binding site" description="covalent" evidence="8">
    <location>
        <position position="209"/>
    </location>
    <ligand>
        <name>heme c</name>
        <dbReference type="ChEBI" id="CHEBI:61717"/>
        <label>2</label>
    </ligand>
</feature>
<dbReference type="Proteomes" id="UP000002586">
    <property type="component" value="Chromosome"/>
</dbReference>
<evidence type="ECO:0000256" key="5">
    <source>
        <dbReference type="ARBA" id="ARBA00022764"/>
    </source>
</evidence>
<evidence type="ECO:0000256" key="9">
    <source>
        <dbReference type="PIRSR" id="PIRSR000294-2"/>
    </source>
</evidence>
<protein>
    <submittedName>
        <fullName evidence="11">Cytochrome-c peroxidase</fullName>
        <ecNumber evidence="11">1.11.1.5</ecNumber>
    </submittedName>
</protein>
<dbReference type="KEGG" id="mgm:Mmc1_1488"/>
<evidence type="ECO:0000256" key="3">
    <source>
        <dbReference type="ARBA" id="ARBA00022723"/>
    </source>
</evidence>
<organism evidence="11 12">
    <name type="scientific">Magnetococcus marinus (strain ATCC BAA-1437 / JCM 17883 / MC-1)</name>
    <dbReference type="NCBI Taxonomy" id="156889"/>
    <lineage>
        <taxon>Bacteria</taxon>
        <taxon>Pseudomonadati</taxon>
        <taxon>Pseudomonadota</taxon>
        <taxon>Magnetococcia</taxon>
        <taxon>Magnetococcales</taxon>
        <taxon>Magnetococcaceae</taxon>
        <taxon>Magnetococcus</taxon>
    </lineage>
</organism>
<evidence type="ECO:0000313" key="12">
    <source>
        <dbReference type="Proteomes" id="UP000002586"/>
    </source>
</evidence>
<keyword evidence="12" id="KW-1185">Reference proteome</keyword>
<keyword evidence="3 9" id="KW-0479">Metal-binding</keyword>
<dbReference type="PROSITE" id="PS51007">
    <property type="entry name" value="CYTC"/>
    <property type="match status" value="2"/>
</dbReference>
<feature type="binding site" description="covalent" evidence="8">
    <location>
        <position position="212"/>
    </location>
    <ligand>
        <name>heme c</name>
        <dbReference type="ChEBI" id="CHEBI:61717"/>
        <label>2</label>
    </ligand>
</feature>
<accession>A0L7Q4</accession>
<name>A0L7Q4_MAGMM</name>
<dbReference type="GO" id="GO:0004130">
    <property type="term" value="F:cytochrome-c peroxidase activity"/>
    <property type="evidence" value="ECO:0007669"/>
    <property type="project" value="UniProtKB-EC"/>
</dbReference>
<evidence type="ECO:0000313" key="11">
    <source>
        <dbReference type="EMBL" id="ABK43997.1"/>
    </source>
</evidence>
<reference evidence="12" key="1">
    <citation type="journal article" date="2009" name="Appl. Environ. Microbiol.">
        <title>Complete genome sequence of the chemolithoautotrophic marine magnetotactic coccus strain MC-1.</title>
        <authorList>
            <person name="Schubbe S."/>
            <person name="Williams T.J."/>
            <person name="Xie G."/>
            <person name="Kiss H.E."/>
            <person name="Brettin T.S."/>
            <person name="Martinez D."/>
            <person name="Ross C.A."/>
            <person name="Schuler D."/>
            <person name="Cox B.L."/>
            <person name="Nealson K.H."/>
            <person name="Bazylinski D.A."/>
        </authorList>
    </citation>
    <scope>NUCLEOTIDE SEQUENCE [LARGE SCALE GENOMIC DNA]</scope>
    <source>
        <strain evidence="12">ATCC BAA-1437 / JCM 17883 / MC-1</strain>
    </source>
</reference>
<dbReference type="InterPro" id="IPR009056">
    <property type="entry name" value="Cyt_c-like_dom"/>
</dbReference>
<keyword evidence="6 11" id="KW-0560">Oxidoreductase</keyword>
<dbReference type="EMBL" id="CP000471">
    <property type="protein sequence ID" value="ABK43997.1"/>
    <property type="molecule type" value="Genomic_DNA"/>
</dbReference>
<evidence type="ECO:0000259" key="10">
    <source>
        <dbReference type="PROSITE" id="PS51007"/>
    </source>
</evidence>
<dbReference type="OrthoDB" id="9805202at2"/>